<accession>A0AA86QR69</accession>
<gene>
    <name evidence="2" type="ORF">HINF_LOCUS48798</name>
    <name evidence="1" type="ORF">HINF_LOCUS52114</name>
</gene>
<keyword evidence="3" id="KW-1185">Reference proteome</keyword>
<dbReference type="AlphaFoldDB" id="A0AA86QR69"/>
<evidence type="ECO:0000313" key="2">
    <source>
        <dbReference type="EMBL" id="CAL6059550.1"/>
    </source>
</evidence>
<name>A0AA86QR69_9EUKA</name>
<dbReference type="Proteomes" id="UP001642409">
    <property type="component" value="Unassembled WGS sequence"/>
</dbReference>
<dbReference type="EMBL" id="CATOUU010000977">
    <property type="protein sequence ID" value="CAI9964469.1"/>
    <property type="molecule type" value="Genomic_DNA"/>
</dbReference>
<dbReference type="EMBL" id="CAXDID020000226">
    <property type="protein sequence ID" value="CAL6059550.1"/>
    <property type="molecule type" value="Genomic_DNA"/>
</dbReference>
<protein>
    <submittedName>
        <fullName evidence="2">Hypothetical_protein</fullName>
    </submittedName>
</protein>
<reference evidence="1" key="1">
    <citation type="submission" date="2023-06" db="EMBL/GenBank/DDBJ databases">
        <authorList>
            <person name="Kurt Z."/>
        </authorList>
    </citation>
    <scope>NUCLEOTIDE SEQUENCE</scope>
</reference>
<sequence>MPNKGINYHKENDISVAKTQKFVQAQFQVNTHQPQFLPLSERYFIPKCKQNEKLNNYIQQLLIGKQSRYLLITDMSQLVKVNIYYIFNNRGDAITYQQQTL</sequence>
<evidence type="ECO:0000313" key="1">
    <source>
        <dbReference type="EMBL" id="CAI9964469.1"/>
    </source>
</evidence>
<evidence type="ECO:0000313" key="3">
    <source>
        <dbReference type="Proteomes" id="UP001642409"/>
    </source>
</evidence>
<comment type="caution">
    <text evidence="1">The sequence shown here is derived from an EMBL/GenBank/DDBJ whole genome shotgun (WGS) entry which is preliminary data.</text>
</comment>
<reference evidence="2 3" key="2">
    <citation type="submission" date="2024-07" db="EMBL/GenBank/DDBJ databases">
        <authorList>
            <person name="Akdeniz Z."/>
        </authorList>
    </citation>
    <scope>NUCLEOTIDE SEQUENCE [LARGE SCALE GENOMIC DNA]</scope>
</reference>
<organism evidence="1">
    <name type="scientific">Hexamita inflata</name>
    <dbReference type="NCBI Taxonomy" id="28002"/>
    <lineage>
        <taxon>Eukaryota</taxon>
        <taxon>Metamonada</taxon>
        <taxon>Diplomonadida</taxon>
        <taxon>Hexamitidae</taxon>
        <taxon>Hexamitinae</taxon>
        <taxon>Hexamita</taxon>
    </lineage>
</organism>
<proteinExistence type="predicted"/>